<dbReference type="HAMAP" id="MF_00386">
    <property type="entry name" value="UPF0161_YidD"/>
    <property type="match status" value="1"/>
</dbReference>
<accession>A0A1N6IEK9</accession>
<comment type="function">
    <text evidence="1">Could be involved in insertion of integral membrane proteins into the membrane.</text>
</comment>
<dbReference type="RefSeq" id="WP_074217431.1">
    <property type="nucleotide sequence ID" value="NZ_FSRG01000006.1"/>
</dbReference>
<dbReference type="OrthoDB" id="9801753at2"/>
<dbReference type="PANTHER" id="PTHR33383">
    <property type="entry name" value="MEMBRANE PROTEIN INSERTION EFFICIENCY FACTOR-RELATED"/>
    <property type="match status" value="1"/>
</dbReference>
<dbReference type="PANTHER" id="PTHR33383:SF1">
    <property type="entry name" value="MEMBRANE PROTEIN INSERTION EFFICIENCY FACTOR-RELATED"/>
    <property type="match status" value="1"/>
</dbReference>
<dbReference type="Proteomes" id="UP000184694">
    <property type="component" value="Unassembled WGS sequence"/>
</dbReference>
<dbReference type="AlphaFoldDB" id="A0A1N6IEK9"/>
<comment type="subcellular location">
    <subcellularLocation>
        <location evidence="1">Cell membrane</location>
        <topology evidence="1">Peripheral membrane protein</topology>
        <orientation evidence="1">Cytoplasmic side</orientation>
    </subcellularLocation>
</comment>
<proteinExistence type="inferred from homology"/>
<reference evidence="3" key="1">
    <citation type="submission" date="2016-11" db="EMBL/GenBank/DDBJ databases">
        <authorList>
            <person name="Varghese N."/>
            <person name="Submissions S."/>
        </authorList>
    </citation>
    <scope>NUCLEOTIDE SEQUENCE [LARGE SCALE GENOMIC DNA]</scope>
    <source>
        <strain evidence="3">DSM 17456</strain>
    </source>
</reference>
<keyword evidence="1" id="KW-1003">Cell membrane</keyword>
<evidence type="ECO:0000313" key="2">
    <source>
        <dbReference type="EMBL" id="SIO30453.1"/>
    </source>
</evidence>
<sequence length="82" mass="9201">MKKTFRTLLVAPIRFYQLCISPLFPPACRFVPSCSEYAAQAVMRHGFLKGSVLAGWRILRCNPWSAGGHDPVPPSKEKHPYA</sequence>
<dbReference type="Pfam" id="PF01809">
    <property type="entry name" value="YidD"/>
    <property type="match status" value="1"/>
</dbReference>
<gene>
    <name evidence="2" type="ORF">SAMN02745161_2675</name>
</gene>
<organism evidence="2 3">
    <name type="scientific">Halodesulfovibrio marinisediminis DSM 17456</name>
    <dbReference type="NCBI Taxonomy" id="1121457"/>
    <lineage>
        <taxon>Bacteria</taxon>
        <taxon>Pseudomonadati</taxon>
        <taxon>Thermodesulfobacteriota</taxon>
        <taxon>Desulfovibrionia</taxon>
        <taxon>Desulfovibrionales</taxon>
        <taxon>Desulfovibrionaceae</taxon>
        <taxon>Halodesulfovibrio</taxon>
    </lineage>
</organism>
<dbReference type="InterPro" id="IPR002696">
    <property type="entry name" value="Membr_insert_effic_factor_YidD"/>
</dbReference>
<keyword evidence="1" id="KW-0472">Membrane</keyword>
<evidence type="ECO:0000256" key="1">
    <source>
        <dbReference type="HAMAP-Rule" id="MF_00386"/>
    </source>
</evidence>
<dbReference type="STRING" id="1121457.SAMN02745161_2675"/>
<dbReference type="EMBL" id="FSRG01000006">
    <property type="protein sequence ID" value="SIO30453.1"/>
    <property type="molecule type" value="Genomic_DNA"/>
</dbReference>
<name>A0A1N6IEK9_9BACT</name>
<keyword evidence="3" id="KW-1185">Reference proteome</keyword>
<comment type="similarity">
    <text evidence="1">Belongs to the UPF0161 family.</text>
</comment>
<dbReference type="SMART" id="SM01234">
    <property type="entry name" value="Haemolytic"/>
    <property type="match status" value="1"/>
</dbReference>
<dbReference type="GO" id="GO:0005886">
    <property type="term" value="C:plasma membrane"/>
    <property type="evidence" value="ECO:0007669"/>
    <property type="project" value="UniProtKB-SubCell"/>
</dbReference>
<dbReference type="NCBIfam" id="TIGR00278">
    <property type="entry name" value="membrane protein insertion efficiency factor YidD"/>
    <property type="match status" value="1"/>
</dbReference>
<evidence type="ECO:0000313" key="3">
    <source>
        <dbReference type="Proteomes" id="UP000184694"/>
    </source>
</evidence>
<protein>
    <recommendedName>
        <fullName evidence="1">Putative membrane protein insertion efficiency factor</fullName>
    </recommendedName>
</protein>